<name>A0AAW2BWH5_9ROSI</name>
<organism evidence="1 2">
    <name type="scientific">Lithocarpus litseifolius</name>
    <dbReference type="NCBI Taxonomy" id="425828"/>
    <lineage>
        <taxon>Eukaryota</taxon>
        <taxon>Viridiplantae</taxon>
        <taxon>Streptophyta</taxon>
        <taxon>Embryophyta</taxon>
        <taxon>Tracheophyta</taxon>
        <taxon>Spermatophyta</taxon>
        <taxon>Magnoliopsida</taxon>
        <taxon>eudicotyledons</taxon>
        <taxon>Gunneridae</taxon>
        <taxon>Pentapetalae</taxon>
        <taxon>rosids</taxon>
        <taxon>fabids</taxon>
        <taxon>Fagales</taxon>
        <taxon>Fagaceae</taxon>
        <taxon>Lithocarpus</taxon>
    </lineage>
</organism>
<evidence type="ECO:0000313" key="2">
    <source>
        <dbReference type="Proteomes" id="UP001459277"/>
    </source>
</evidence>
<evidence type="ECO:0000313" key="1">
    <source>
        <dbReference type="EMBL" id="KAK9989726.1"/>
    </source>
</evidence>
<accession>A0AAW2BWH5</accession>
<dbReference type="Proteomes" id="UP001459277">
    <property type="component" value="Unassembled WGS sequence"/>
</dbReference>
<comment type="caution">
    <text evidence="1">The sequence shown here is derived from an EMBL/GenBank/DDBJ whole genome shotgun (WGS) entry which is preliminary data.</text>
</comment>
<protein>
    <submittedName>
        <fullName evidence="1">Uncharacterized protein</fullName>
    </submittedName>
</protein>
<proteinExistence type="predicted"/>
<keyword evidence="2" id="KW-1185">Reference proteome</keyword>
<dbReference type="AlphaFoldDB" id="A0AAW2BWH5"/>
<gene>
    <name evidence="1" type="ORF">SO802_029965</name>
</gene>
<dbReference type="EMBL" id="JAZDWU010000010">
    <property type="protein sequence ID" value="KAK9989726.1"/>
    <property type="molecule type" value="Genomic_DNA"/>
</dbReference>
<reference evidence="1 2" key="1">
    <citation type="submission" date="2024-01" db="EMBL/GenBank/DDBJ databases">
        <title>A telomere-to-telomere, gap-free genome of sweet tea (Lithocarpus litseifolius).</title>
        <authorList>
            <person name="Zhou J."/>
        </authorList>
    </citation>
    <scope>NUCLEOTIDE SEQUENCE [LARGE SCALE GENOMIC DNA]</scope>
    <source>
        <strain evidence="1">Zhou-2022a</strain>
        <tissue evidence="1">Leaf</tissue>
    </source>
</reference>
<feature type="non-terminal residue" evidence="1">
    <location>
        <position position="52"/>
    </location>
</feature>
<sequence length="52" mass="5863">MINRTRSSNQLRLTADAKQATAARPLLIYQQNRNIGSTSMSRDDLNKLPCKT</sequence>